<keyword evidence="2 6" id="KW-0238">DNA-binding</keyword>
<dbReference type="Pfam" id="PF12833">
    <property type="entry name" value="HTH_18"/>
    <property type="match status" value="1"/>
</dbReference>
<sequence length="746" mass="85557">MQKHTKKRKFGEHYIRYLISYMTVLLIPLVILTFFYSSRFMKKFYDEIYETVDLELLQICTQLDNELESMENIVGQITLTGTLNKASESDSPLALRPIITYLSALTTANPFIQDIVLILDGKEYVTTSSTTCQKDYYFNRILQVPGMNSREFHDLLQNSTSSFCLPQQKLLNLDISPAEARVVLFSYPLFTDYQKHEGTVLFYVKNSSIEALLSQKLKSYQAQIYILDQNGAVVTTWGDQDVMRDRLGRFLGESLTLSAAERIGGEEYVVRTHRSGRNNWTYLAFIPDRQTTFSQVNSIMREFLMAIVVILLLASFTIFFLQKVNYAPVRRLQDRAKLISPDGGSSDELETIADALDYLSIQNSSLSTQLANSLTAVKNQRLYRLLSGTYASREDFNLDCSELDLSLPNGYFTVSIMMLHTPSENLSGLAQEIKKQFSVPYIYYYLQNFYPDQIVLLVNQPERSLVSTKFFANVQKYLSKKYGLITTIGIGQQVDSTQRIAQSYMEAVSALDYRFVKGNGTVIEFREVLGPIHTTVFYPHKEFETLRNALLSHNEQNIREAIQNIINFMEQSQLPLYLARSICFDLIHLVNEHCRGQKNAASNSPLELSGMETAQEIIRLLHTWSENLHGLTTAAGKRVVLEEIIIYLNENCLHCDFSVYEAAGHFEMTLPAFSKFFKDRTGQNVMEYTIRLRMERAKELLRTTDLPIKEISEAVGYYNISSFTRRFKINQGVTTSEYRKISSEET</sequence>
<evidence type="ECO:0000313" key="6">
    <source>
        <dbReference type="EMBL" id="PJJ29570.1"/>
    </source>
</evidence>
<evidence type="ECO:0000256" key="3">
    <source>
        <dbReference type="ARBA" id="ARBA00023163"/>
    </source>
</evidence>
<dbReference type="InterPro" id="IPR018060">
    <property type="entry name" value="HTH_AraC"/>
</dbReference>
<dbReference type="SUPFAM" id="SSF46689">
    <property type="entry name" value="Homeodomain-like"/>
    <property type="match status" value="1"/>
</dbReference>
<organism evidence="6 7">
    <name type="scientific">[Clostridium] celerecrescens 18A</name>
    <dbReference type="NCBI Taxonomy" id="1286362"/>
    <lineage>
        <taxon>Bacteria</taxon>
        <taxon>Bacillati</taxon>
        <taxon>Bacillota</taxon>
        <taxon>Clostridia</taxon>
        <taxon>Lachnospirales</taxon>
        <taxon>Lachnospiraceae</taxon>
        <taxon>Lacrimispora</taxon>
    </lineage>
</organism>
<dbReference type="GO" id="GO:0003700">
    <property type="term" value="F:DNA-binding transcription factor activity"/>
    <property type="evidence" value="ECO:0007669"/>
    <property type="project" value="InterPro"/>
</dbReference>
<dbReference type="SMART" id="SM00342">
    <property type="entry name" value="HTH_ARAC"/>
    <property type="match status" value="1"/>
</dbReference>
<protein>
    <submittedName>
        <fullName evidence="6">AraC-like DNA-binding protein</fullName>
    </submittedName>
</protein>
<dbReference type="Pfam" id="PF17853">
    <property type="entry name" value="GGDEF_2"/>
    <property type="match status" value="1"/>
</dbReference>
<comment type="caution">
    <text evidence="6">The sequence shown here is derived from an EMBL/GenBank/DDBJ whole genome shotgun (WGS) entry which is preliminary data.</text>
</comment>
<reference evidence="6 7" key="1">
    <citation type="submission" date="2017-11" db="EMBL/GenBank/DDBJ databases">
        <title>Understudied soil microbes with underappreciated capabilities: Untangling the Clostridium saccharolyticum group.</title>
        <authorList>
            <person name="Leschine S."/>
        </authorList>
    </citation>
    <scope>NUCLEOTIDE SEQUENCE [LARGE SCALE GENOMIC DNA]</scope>
    <source>
        <strain evidence="6 7">18A</strain>
    </source>
</reference>
<dbReference type="OrthoDB" id="184994at2"/>
<keyword evidence="3" id="KW-0804">Transcription</keyword>
<keyword evidence="4" id="KW-0812">Transmembrane</keyword>
<keyword evidence="4" id="KW-0472">Membrane</keyword>
<proteinExistence type="predicted"/>
<dbReference type="InterPro" id="IPR009057">
    <property type="entry name" value="Homeodomain-like_sf"/>
</dbReference>
<dbReference type="InterPro" id="IPR041522">
    <property type="entry name" value="CdaR_GGDEF"/>
</dbReference>
<keyword evidence="1" id="KW-0805">Transcription regulation</keyword>
<dbReference type="PANTHER" id="PTHR43280">
    <property type="entry name" value="ARAC-FAMILY TRANSCRIPTIONAL REGULATOR"/>
    <property type="match status" value="1"/>
</dbReference>
<dbReference type="AlphaFoldDB" id="A0A2M8Z811"/>
<keyword evidence="4" id="KW-1133">Transmembrane helix</keyword>
<feature type="domain" description="HTH araC/xylS-type" evidence="5">
    <location>
        <begin position="642"/>
        <end position="741"/>
    </location>
</feature>
<dbReference type="PROSITE" id="PS01124">
    <property type="entry name" value="HTH_ARAC_FAMILY_2"/>
    <property type="match status" value="1"/>
</dbReference>
<evidence type="ECO:0000313" key="7">
    <source>
        <dbReference type="Proteomes" id="UP000231092"/>
    </source>
</evidence>
<name>A0A2M8Z811_9FIRM</name>
<evidence type="ECO:0000256" key="1">
    <source>
        <dbReference type="ARBA" id="ARBA00023015"/>
    </source>
</evidence>
<dbReference type="EMBL" id="PGET01000001">
    <property type="protein sequence ID" value="PJJ29570.1"/>
    <property type="molecule type" value="Genomic_DNA"/>
</dbReference>
<dbReference type="RefSeq" id="WP_100305946.1">
    <property type="nucleotide sequence ID" value="NZ_PGET01000001.1"/>
</dbReference>
<evidence type="ECO:0000256" key="4">
    <source>
        <dbReference type="SAM" id="Phobius"/>
    </source>
</evidence>
<dbReference type="Proteomes" id="UP000231092">
    <property type="component" value="Unassembled WGS sequence"/>
</dbReference>
<gene>
    <name evidence="6" type="ORF">H171_3117</name>
</gene>
<evidence type="ECO:0000259" key="5">
    <source>
        <dbReference type="PROSITE" id="PS01124"/>
    </source>
</evidence>
<dbReference type="PANTHER" id="PTHR43280:SF28">
    <property type="entry name" value="HTH-TYPE TRANSCRIPTIONAL ACTIVATOR RHAS"/>
    <property type="match status" value="1"/>
</dbReference>
<feature type="transmembrane region" description="Helical" evidence="4">
    <location>
        <begin position="14"/>
        <end position="36"/>
    </location>
</feature>
<dbReference type="GO" id="GO:0043565">
    <property type="term" value="F:sequence-specific DNA binding"/>
    <property type="evidence" value="ECO:0007669"/>
    <property type="project" value="InterPro"/>
</dbReference>
<accession>A0A2M8Z811</accession>
<dbReference type="Gene3D" id="1.10.10.60">
    <property type="entry name" value="Homeodomain-like"/>
    <property type="match status" value="2"/>
</dbReference>
<feature type="transmembrane region" description="Helical" evidence="4">
    <location>
        <begin position="303"/>
        <end position="321"/>
    </location>
</feature>
<evidence type="ECO:0000256" key="2">
    <source>
        <dbReference type="ARBA" id="ARBA00023125"/>
    </source>
</evidence>